<reference evidence="7 8" key="1">
    <citation type="journal article" date="2019" name="Appl. Environ. Microbiol.">
        <title>Environmental Evidence and Genomic Insight of Iron-oxidizing Bacteria Preference Towards More Corrosion Resistant Stainless Steel at Higher Salinities.</title>
        <authorList>
            <person name="Garrison C.E."/>
            <person name="Price K.A."/>
            <person name="Field E.K."/>
        </authorList>
    </citation>
    <scope>NUCLEOTIDE SEQUENCE [LARGE SCALE GENOMIC DNA]</scope>
    <source>
        <strain evidence="7 8">P3</strain>
    </source>
</reference>
<dbReference type="GO" id="GO:0005524">
    <property type="term" value="F:ATP binding"/>
    <property type="evidence" value="ECO:0007669"/>
    <property type="project" value="UniProtKB-KW"/>
</dbReference>
<dbReference type="SMART" id="SM00670">
    <property type="entry name" value="PINc"/>
    <property type="match status" value="1"/>
</dbReference>
<dbReference type="InterPro" id="IPR002716">
    <property type="entry name" value="PIN_dom"/>
</dbReference>
<keyword evidence="8" id="KW-1185">Reference proteome</keyword>
<evidence type="ECO:0000256" key="4">
    <source>
        <dbReference type="ARBA" id="ARBA00046345"/>
    </source>
</evidence>
<comment type="similarity">
    <text evidence="4">In the N-terminal section; belongs to the PINc/VapC protein family.</text>
</comment>
<name>A0A5R9GT92_9PROT</name>
<evidence type="ECO:0000256" key="5">
    <source>
        <dbReference type="SAM" id="Coils"/>
    </source>
</evidence>
<protein>
    <submittedName>
        <fullName evidence="7">PhoH family protein</fullName>
    </submittedName>
</protein>
<accession>A0A5R9GT92</accession>
<dbReference type="Proteomes" id="UP000306585">
    <property type="component" value="Unassembled WGS sequence"/>
</dbReference>
<gene>
    <name evidence="7" type="ORF">FEF65_07690</name>
</gene>
<dbReference type="Pfam" id="PF13638">
    <property type="entry name" value="PIN_4"/>
    <property type="match status" value="1"/>
</dbReference>
<dbReference type="InterPro" id="IPR051451">
    <property type="entry name" value="PhoH2-like"/>
</dbReference>
<dbReference type="GO" id="GO:0005829">
    <property type="term" value="C:cytosol"/>
    <property type="evidence" value="ECO:0007669"/>
    <property type="project" value="TreeGrafter"/>
</dbReference>
<dbReference type="Gene3D" id="3.40.50.300">
    <property type="entry name" value="P-loop containing nucleotide triphosphate hydrolases"/>
    <property type="match status" value="1"/>
</dbReference>
<evidence type="ECO:0000256" key="1">
    <source>
        <dbReference type="ARBA" id="ARBA00010393"/>
    </source>
</evidence>
<comment type="similarity">
    <text evidence="1">Belongs to the PhoH family.</text>
</comment>
<dbReference type="PANTHER" id="PTHR30473">
    <property type="entry name" value="PROTEIN PHOH"/>
    <property type="match status" value="1"/>
</dbReference>
<comment type="caution">
    <text evidence="7">The sequence shown here is derived from an EMBL/GenBank/DDBJ whole genome shotgun (WGS) entry which is preliminary data.</text>
</comment>
<organism evidence="7 8">
    <name type="scientific">Mariprofundus erugo</name>
    <dbReference type="NCBI Taxonomy" id="2528639"/>
    <lineage>
        <taxon>Bacteria</taxon>
        <taxon>Pseudomonadati</taxon>
        <taxon>Pseudomonadota</taxon>
        <taxon>Candidatius Mariprofundia</taxon>
        <taxon>Mariprofundales</taxon>
        <taxon>Mariprofundaceae</taxon>
        <taxon>Mariprofundus</taxon>
    </lineage>
</organism>
<keyword evidence="5" id="KW-0175">Coiled coil</keyword>
<dbReference type="FunFam" id="3.40.50.1010:FF:000007">
    <property type="entry name" value="PhoH family protein"/>
    <property type="match status" value="1"/>
</dbReference>
<dbReference type="AlphaFoldDB" id="A0A5R9GT92"/>
<feature type="domain" description="PIN" evidence="6">
    <location>
        <begin position="48"/>
        <end position="177"/>
    </location>
</feature>
<dbReference type="CDD" id="cd09883">
    <property type="entry name" value="PIN_VapC_PhoHL-ATPase"/>
    <property type="match status" value="1"/>
</dbReference>
<proteinExistence type="inferred from homology"/>
<dbReference type="EMBL" id="VBRY01000006">
    <property type="protein sequence ID" value="TLS67302.1"/>
    <property type="molecule type" value="Genomic_DNA"/>
</dbReference>
<evidence type="ECO:0000256" key="2">
    <source>
        <dbReference type="ARBA" id="ARBA00022741"/>
    </source>
</evidence>
<evidence type="ECO:0000313" key="7">
    <source>
        <dbReference type="EMBL" id="TLS67302.1"/>
    </source>
</evidence>
<keyword evidence="3" id="KW-0067">ATP-binding</keyword>
<keyword evidence="2" id="KW-0547">Nucleotide-binding</keyword>
<dbReference type="PANTHER" id="PTHR30473:SF2">
    <property type="entry name" value="PIN DOMAIN-CONTAINING PROTEIN"/>
    <property type="match status" value="1"/>
</dbReference>
<evidence type="ECO:0000313" key="8">
    <source>
        <dbReference type="Proteomes" id="UP000306585"/>
    </source>
</evidence>
<dbReference type="FunFam" id="3.40.50.300:FF:000013">
    <property type="entry name" value="PhoH family ATPase"/>
    <property type="match status" value="1"/>
</dbReference>
<dbReference type="SUPFAM" id="SSF52540">
    <property type="entry name" value="P-loop containing nucleoside triphosphate hydrolases"/>
    <property type="match status" value="1"/>
</dbReference>
<dbReference type="InterPro" id="IPR027417">
    <property type="entry name" value="P-loop_NTPase"/>
</dbReference>
<evidence type="ECO:0000259" key="6">
    <source>
        <dbReference type="SMART" id="SM00670"/>
    </source>
</evidence>
<dbReference type="OrthoDB" id="5288002at2"/>
<dbReference type="SUPFAM" id="SSF88723">
    <property type="entry name" value="PIN domain-like"/>
    <property type="match status" value="1"/>
</dbReference>
<evidence type="ECO:0000256" key="3">
    <source>
        <dbReference type="ARBA" id="ARBA00022840"/>
    </source>
</evidence>
<dbReference type="Pfam" id="PF02562">
    <property type="entry name" value="PhoH"/>
    <property type="match status" value="1"/>
</dbReference>
<sequence>MPSRMALSSSFGGIFFMCKVIPSGIVTSSSYPTRRREIMSDNEMAERKIYILDTNVLIHDPNALKRFDEHDVVLPIVVLEEMDNVKKGLDELARNVRDASRQLDELSESCDDLEQGCPLPGGGRLFFEMNHQSLAILPESLARSGGDNRIIAVAMSVQKQHPGRQVILVSKDINLRIKARALGLRTEDYRSDRVVSDLSVLPSGKLRLDADVWAAMGADMQVLEHAHGNHFVVTWPEAMALPFIHSFVVLPGEREIVMRCTALDEGRRVHLQDVISYRQERNAIWGIQAKNPEQNMAMNLLMDADLDLVAMMGLAGSGKTLLALACGLHQTLDMGLYDKILVTRATVPMGHDIGFLPGTEREKLEPWMGAITDNLALLLGDEAANIADILGQHRIEIAALSFARGRTFTKTWLIVDEAQNLTPHEMKTIITRMGEDSKIIILGNNAQIDTPYLTAYTNGLTRAVTAFAGWEHAGHIALKAGERSRLASKAVEVL</sequence>
<dbReference type="InterPro" id="IPR003714">
    <property type="entry name" value="PhoH"/>
</dbReference>
<dbReference type="Gene3D" id="3.40.50.1010">
    <property type="entry name" value="5'-nuclease"/>
    <property type="match status" value="1"/>
</dbReference>
<dbReference type="InterPro" id="IPR029060">
    <property type="entry name" value="PIN-like_dom_sf"/>
</dbReference>
<feature type="coiled-coil region" evidence="5">
    <location>
        <begin position="82"/>
        <end position="116"/>
    </location>
</feature>